<gene>
    <name evidence="4" type="ORF">F7Q93_16155</name>
</gene>
<organism evidence="4">
    <name type="scientific">Brucella pituitosa</name>
    <dbReference type="NCBI Taxonomy" id="571256"/>
    <lineage>
        <taxon>Bacteria</taxon>
        <taxon>Pseudomonadati</taxon>
        <taxon>Pseudomonadota</taxon>
        <taxon>Alphaproteobacteria</taxon>
        <taxon>Hyphomicrobiales</taxon>
        <taxon>Brucellaceae</taxon>
        <taxon>Brucella/Ochrobactrum group</taxon>
        <taxon>Brucella</taxon>
    </lineage>
</organism>
<dbReference type="InterPro" id="IPR032623">
    <property type="entry name" value="FecR_N"/>
</dbReference>
<accession>A0A643EWS3</accession>
<evidence type="ECO:0000259" key="3">
    <source>
        <dbReference type="Pfam" id="PF16344"/>
    </source>
</evidence>
<dbReference type="PANTHER" id="PTHR30273">
    <property type="entry name" value="PERIPLASMIC SIGNAL SENSOR AND SIGMA FACTOR ACTIVATOR FECR-RELATED"/>
    <property type="match status" value="1"/>
</dbReference>
<evidence type="ECO:0000313" key="4">
    <source>
        <dbReference type="EMBL" id="KAB0569287.1"/>
    </source>
</evidence>
<evidence type="ECO:0000259" key="2">
    <source>
        <dbReference type="Pfam" id="PF16220"/>
    </source>
</evidence>
<feature type="domain" description="Protein FecR C-terminal" evidence="3">
    <location>
        <begin position="250"/>
        <end position="309"/>
    </location>
</feature>
<dbReference type="RefSeq" id="WP_128094764.1">
    <property type="nucleotide sequence ID" value="NZ_JBHEEN010000007.1"/>
</dbReference>
<dbReference type="InterPro" id="IPR012373">
    <property type="entry name" value="Ferrdict_sens_TM"/>
</dbReference>
<dbReference type="InterPro" id="IPR032508">
    <property type="entry name" value="FecR_C"/>
</dbReference>
<comment type="caution">
    <text evidence="4">The sequence shown here is derived from an EMBL/GenBank/DDBJ whole genome shotgun (WGS) entry which is preliminary data.</text>
</comment>
<dbReference type="Gene3D" id="2.60.120.1440">
    <property type="match status" value="1"/>
</dbReference>
<dbReference type="Pfam" id="PF16344">
    <property type="entry name" value="FecR_C"/>
    <property type="match status" value="1"/>
</dbReference>
<evidence type="ECO:0000259" key="1">
    <source>
        <dbReference type="Pfam" id="PF04773"/>
    </source>
</evidence>
<sequence length="319" mass="35377">MVHDRKKFDVDIGLSNAAIDWVVKLSSERATLDDHAQFNLWRQQSNEHELAALEAESLWHGIGATERRTHKAQRNGRFTRRAILGVSLIGATGLAFQRVGFFGPRLYADYVTSTAQQKTVRLDDGSTVVMNGNSAFSTELNRRERRIFLFEGQALFQVAKDASRPFIVEANGGETRAVGTEFDIDIRPRQVVITVSEGIVDVSSGVRTTEADGHSVRAHANQRVTYRPDSAPSAPEEIDADVETAWRRGKLIFNAKPLGDVVTALSRYRSGKILIADNQLSSLEVTGVFDLAQPETVLETIEKTLPVSVTRMPFVTILR</sequence>
<dbReference type="PANTHER" id="PTHR30273:SF2">
    <property type="entry name" value="PROTEIN FECR"/>
    <property type="match status" value="1"/>
</dbReference>
<dbReference type="EMBL" id="VZPE01000007">
    <property type="protein sequence ID" value="KAB0569287.1"/>
    <property type="molecule type" value="Genomic_DNA"/>
</dbReference>
<dbReference type="Gene3D" id="3.55.50.30">
    <property type="match status" value="1"/>
</dbReference>
<dbReference type="GO" id="GO:0016989">
    <property type="term" value="F:sigma factor antagonist activity"/>
    <property type="evidence" value="ECO:0007669"/>
    <property type="project" value="TreeGrafter"/>
</dbReference>
<dbReference type="PIRSF" id="PIRSF018266">
    <property type="entry name" value="FecR"/>
    <property type="match status" value="1"/>
</dbReference>
<feature type="domain" description="FecR N-terminal" evidence="2">
    <location>
        <begin position="17"/>
        <end position="58"/>
    </location>
</feature>
<dbReference type="Pfam" id="PF16220">
    <property type="entry name" value="DUF4880"/>
    <property type="match status" value="1"/>
</dbReference>
<dbReference type="InterPro" id="IPR006860">
    <property type="entry name" value="FecR"/>
</dbReference>
<name>A0A643EWS3_9HYPH</name>
<proteinExistence type="predicted"/>
<feature type="domain" description="FecR protein" evidence="1">
    <location>
        <begin position="109"/>
        <end position="200"/>
    </location>
</feature>
<protein>
    <submittedName>
        <fullName evidence="4">DUF4974 domain-containing protein</fullName>
    </submittedName>
</protein>
<reference evidence="4" key="1">
    <citation type="submission" date="2019-09" db="EMBL/GenBank/DDBJ databases">
        <title>Draft genome sequences of 48 bacterial type strains from the CCUG.</title>
        <authorList>
            <person name="Tunovic T."/>
            <person name="Pineiro-Iglesias B."/>
            <person name="Unosson C."/>
            <person name="Inganas E."/>
            <person name="Ohlen M."/>
            <person name="Cardew S."/>
            <person name="Jensie-Markopoulos S."/>
            <person name="Salva-Serra F."/>
            <person name="Jaen-Luchoro D."/>
            <person name="Karlsson R."/>
            <person name="Svensson-Stadler L."/>
            <person name="Chun J."/>
            <person name="Moore E."/>
        </authorList>
    </citation>
    <scope>NUCLEOTIDE SEQUENCE</scope>
    <source>
        <strain evidence="4">CCUG 50899</strain>
    </source>
</reference>
<dbReference type="Pfam" id="PF04773">
    <property type="entry name" value="FecR"/>
    <property type="match status" value="1"/>
</dbReference>
<dbReference type="AlphaFoldDB" id="A0A643EWS3"/>